<name>A0A232M4W5_9EURO</name>
<feature type="compositionally biased region" description="Polar residues" evidence="1">
    <location>
        <begin position="170"/>
        <end position="181"/>
    </location>
</feature>
<accession>A0A232M4W5</accession>
<gene>
    <name evidence="2" type="ORF">Egran_00803</name>
</gene>
<feature type="region of interest" description="Disordered" evidence="1">
    <location>
        <begin position="553"/>
        <end position="591"/>
    </location>
</feature>
<comment type="caution">
    <text evidence="2">The sequence shown here is derived from an EMBL/GenBank/DDBJ whole genome shotgun (WGS) entry which is preliminary data.</text>
</comment>
<organism evidence="2 3">
    <name type="scientific">Elaphomyces granulatus</name>
    <dbReference type="NCBI Taxonomy" id="519963"/>
    <lineage>
        <taxon>Eukaryota</taxon>
        <taxon>Fungi</taxon>
        <taxon>Dikarya</taxon>
        <taxon>Ascomycota</taxon>
        <taxon>Pezizomycotina</taxon>
        <taxon>Eurotiomycetes</taxon>
        <taxon>Eurotiomycetidae</taxon>
        <taxon>Eurotiales</taxon>
        <taxon>Elaphomycetaceae</taxon>
        <taxon>Elaphomyces</taxon>
    </lineage>
</organism>
<dbReference type="OrthoDB" id="5428259at2759"/>
<feature type="region of interest" description="Disordered" evidence="1">
    <location>
        <begin position="308"/>
        <end position="385"/>
    </location>
</feature>
<feature type="compositionally biased region" description="Polar residues" evidence="1">
    <location>
        <begin position="153"/>
        <end position="163"/>
    </location>
</feature>
<feature type="region of interest" description="Disordered" evidence="1">
    <location>
        <begin position="261"/>
        <end position="288"/>
    </location>
</feature>
<feature type="compositionally biased region" description="Basic residues" evidence="1">
    <location>
        <begin position="78"/>
        <end position="98"/>
    </location>
</feature>
<evidence type="ECO:0000313" key="2">
    <source>
        <dbReference type="EMBL" id="OXV11443.1"/>
    </source>
</evidence>
<sequence length="591" mass="66657">MDAAALWCNICPKHPYFSDVSHLLTHISSKAHLAHYFKLQVRSHQELEARNLLKEYDQWYKVNNLEQLLSDRMTSKESRKRKGRGRGTHGKHVSKRRGKLGDRSVPIGRGPELQSANIPDPRLARPCVSTAFGDTGNDDGAVDGHDDAPVKSETPSSRDQFSSARPVKSPTYQWGAQNSKAPENDSKYPPCDASRWSSYLDVKANIRQPSFRNTMSPDPFVDNDESETDLDDEDRQRAEAMTRLKGILWPGMDIFDSATEQMRRRRNQKKDGNALKMMEKTSEGIEPTELVFSPTGILRKQRVISGNVEDSSPLKGETPVPKPPKQRVARVKREPLSHSDPNTNIRPGSEKKRTRKRQHSDRSLSKRALPPLESPTANRPQHFCGDLYPLFDDNDDEFKMSLPGLDQKPGGSFSVFNDEGKQRKLGSKNRLRDVGAQPVLTLPPSGQFIPVQRSGCRKYSPQLPGLPSGKENLEPILTSHGRIDHHVGWQNLWARPPQFEDDQYSSRYLYGDSRHVDFNPFGGNDLSGYTCNPLAVSYLHHCHQEPLYIASNFSGRNSPRTKREVSTDSTIPDTERDEIGRLYLDGSSDQS</sequence>
<evidence type="ECO:0000313" key="3">
    <source>
        <dbReference type="Proteomes" id="UP000243515"/>
    </source>
</evidence>
<proteinExistence type="predicted"/>
<dbReference type="AlphaFoldDB" id="A0A232M4W5"/>
<reference evidence="2 3" key="1">
    <citation type="journal article" date="2015" name="Environ. Microbiol.">
        <title>Metagenome sequence of Elaphomyces granulatus from sporocarp tissue reveals Ascomycota ectomycorrhizal fingerprints of genome expansion and a Proteobacteria-rich microbiome.</title>
        <authorList>
            <person name="Quandt C.A."/>
            <person name="Kohler A."/>
            <person name="Hesse C.N."/>
            <person name="Sharpton T.J."/>
            <person name="Martin F."/>
            <person name="Spatafora J.W."/>
        </authorList>
    </citation>
    <scope>NUCLEOTIDE SEQUENCE [LARGE SCALE GENOMIC DNA]</scope>
    <source>
        <strain evidence="2 3">OSC145934</strain>
    </source>
</reference>
<protein>
    <submittedName>
        <fullName evidence="2">Uncharacterized protein</fullName>
    </submittedName>
</protein>
<keyword evidence="3" id="KW-1185">Reference proteome</keyword>
<evidence type="ECO:0000256" key="1">
    <source>
        <dbReference type="SAM" id="MobiDB-lite"/>
    </source>
</evidence>
<feature type="compositionally biased region" description="Acidic residues" evidence="1">
    <location>
        <begin position="221"/>
        <end position="233"/>
    </location>
</feature>
<feature type="region of interest" description="Disordered" evidence="1">
    <location>
        <begin position="71"/>
        <end position="190"/>
    </location>
</feature>
<feature type="region of interest" description="Disordered" evidence="1">
    <location>
        <begin position="210"/>
        <end position="233"/>
    </location>
</feature>
<dbReference type="Proteomes" id="UP000243515">
    <property type="component" value="Unassembled WGS sequence"/>
</dbReference>
<feature type="compositionally biased region" description="Basic and acidic residues" evidence="1">
    <location>
        <begin position="269"/>
        <end position="283"/>
    </location>
</feature>
<dbReference type="EMBL" id="NPHW01002460">
    <property type="protein sequence ID" value="OXV11443.1"/>
    <property type="molecule type" value="Genomic_DNA"/>
</dbReference>